<name>A0A1W5QDW2_9STAP</name>
<dbReference type="Pfam" id="PF09685">
    <property type="entry name" value="MamF_MmsF"/>
    <property type="match status" value="1"/>
</dbReference>
<keyword evidence="3 5" id="KW-1133">Transmembrane helix</keyword>
<evidence type="ECO:0000256" key="5">
    <source>
        <dbReference type="SAM" id="Phobius"/>
    </source>
</evidence>
<accession>A0A1W5QDW2</accession>
<evidence type="ECO:0000256" key="2">
    <source>
        <dbReference type="ARBA" id="ARBA00022692"/>
    </source>
</evidence>
<dbReference type="InterPro" id="IPR019109">
    <property type="entry name" value="MamF_MmsF"/>
</dbReference>
<reference evidence="6" key="1">
    <citation type="journal article" date="2017" name="MSphere">
        <title>Novel beta-lactamase blaARL in Staphylococcus arlettae.</title>
        <authorList>
            <person name="Andreis S.N."/>
            <person name="Perreten V."/>
            <person name="Schwendener S."/>
        </authorList>
    </citation>
    <scope>NUCLEOTIDE SEQUENCE</scope>
    <source>
        <strain evidence="6">SAN1670</strain>
    </source>
</reference>
<protein>
    <recommendedName>
        <fullName evidence="7">DUF4870 domain-containing protein</fullName>
    </recommendedName>
</protein>
<dbReference type="EMBL" id="KY363215">
    <property type="protein sequence ID" value="APY23796.1"/>
    <property type="molecule type" value="Genomic_DNA"/>
</dbReference>
<evidence type="ECO:0000256" key="4">
    <source>
        <dbReference type="ARBA" id="ARBA00023136"/>
    </source>
</evidence>
<feature type="transmembrane region" description="Helical" evidence="5">
    <location>
        <begin position="82"/>
        <end position="103"/>
    </location>
</feature>
<dbReference type="AlphaFoldDB" id="A0A1W5QDW2"/>
<keyword evidence="4 5" id="KW-0472">Membrane</keyword>
<evidence type="ECO:0008006" key="7">
    <source>
        <dbReference type="Google" id="ProtNLM"/>
    </source>
</evidence>
<keyword evidence="2 5" id="KW-0812">Transmembrane</keyword>
<dbReference type="GeneID" id="97288859"/>
<evidence type="ECO:0000256" key="1">
    <source>
        <dbReference type="ARBA" id="ARBA00004141"/>
    </source>
</evidence>
<comment type="subcellular location">
    <subcellularLocation>
        <location evidence="1">Membrane</location>
        <topology evidence="1">Multi-pass membrane protein</topology>
    </subcellularLocation>
</comment>
<evidence type="ECO:0000256" key="3">
    <source>
        <dbReference type="ARBA" id="ARBA00022989"/>
    </source>
</evidence>
<evidence type="ECO:0000313" key="6">
    <source>
        <dbReference type="EMBL" id="APY23796.1"/>
    </source>
</evidence>
<feature type="transmembrane region" description="Helical" evidence="5">
    <location>
        <begin position="15"/>
        <end position="39"/>
    </location>
</feature>
<proteinExistence type="predicted"/>
<feature type="transmembrane region" description="Helical" evidence="5">
    <location>
        <begin position="51"/>
        <end position="70"/>
    </location>
</feature>
<organism evidence="6">
    <name type="scientific">Staphylococcus arlettae</name>
    <dbReference type="NCBI Taxonomy" id="29378"/>
    <lineage>
        <taxon>Bacteria</taxon>
        <taxon>Bacillati</taxon>
        <taxon>Bacillota</taxon>
        <taxon>Bacilli</taxon>
        <taxon>Bacillales</taxon>
        <taxon>Staphylococcaceae</taxon>
        <taxon>Staphylococcus</taxon>
    </lineage>
</organism>
<dbReference type="RefSeq" id="WP_107373810.1">
    <property type="nucleotide sequence ID" value="NZ_CP094803.1"/>
</dbReference>
<sequence>MEYQTSTQDTQGGRVLAAISYFSIFFAPLILPLIVWIFAHKPASSHAMKALIYHIITLICPFALMISGGLSLSTMQDATSNWVTVTAIIITIILIILTIWYTIKNVYRGVKVLVSETTYFYP</sequence>